<dbReference type="SMART" id="SM00355">
    <property type="entry name" value="ZnF_C2H2"/>
    <property type="match status" value="3"/>
</dbReference>
<dbReference type="GO" id="GO:0005634">
    <property type="term" value="C:nucleus"/>
    <property type="evidence" value="ECO:0007669"/>
    <property type="project" value="UniProtKB-SubCell"/>
</dbReference>
<evidence type="ECO:0000256" key="8">
    <source>
        <dbReference type="ARBA" id="ARBA00023163"/>
    </source>
</evidence>
<keyword evidence="3" id="KW-0677">Repeat</keyword>
<keyword evidence="8" id="KW-0804">Transcription</keyword>
<feature type="domain" description="C2H2-type" evidence="12">
    <location>
        <begin position="420"/>
        <end position="434"/>
    </location>
</feature>
<evidence type="ECO:0000313" key="13">
    <source>
        <dbReference type="EMBL" id="KAF0046678.1"/>
    </source>
</evidence>
<dbReference type="EMBL" id="VEVO01000001">
    <property type="protein sequence ID" value="KAF0046678.1"/>
    <property type="molecule type" value="Genomic_DNA"/>
</dbReference>
<reference evidence="13 14" key="1">
    <citation type="submission" date="2019-06" db="EMBL/GenBank/DDBJ databases">
        <title>Draft genomes of female and male turbot (Scophthalmus maximus).</title>
        <authorList>
            <person name="Xu H."/>
            <person name="Xu X.-W."/>
            <person name="Shao C."/>
            <person name="Chen S."/>
        </authorList>
    </citation>
    <scope>NUCLEOTIDE SEQUENCE [LARGE SCALE GENOMIC DNA]</scope>
    <source>
        <strain evidence="13">Ysfricsl-2016a</strain>
        <tissue evidence="13">Blood</tissue>
    </source>
</reference>
<protein>
    <recommendedName>
        <fullName evidence="12">C2H2-type domain-containing protein</fullName>
    </recommendedName>
</protein>
<comment type="caution">
    <text evidence="13">The sequence shown here is derived from an EMBL/GenBank/DDBJ whole genome shotgun (WGS) entry which is preliminary data.</text>
</comment>
<feature type="region of interest" description="Disordered" evidence="11">
    <location>
        <begin position="567"/>
        <end position="592"/>
    </location>
</feature>
<evidence type="ECO:0000313" key="14">
    <source>
        <dbReference type="Proteomes" id="UP000438429"/>
    </source>
</evidence>
<dbReference type="FunFam" id="3.30.160.60:FF:000064">
    <property type="entry name" value="Early growth response protein 3"/>
    <property type="match status" value="1"/>
</dbReference>
<sequence length="669" mass="78109">MRVAGRCVSGEEETMSPAQCLRELVTEQLTAAADQILRVYEKPVAEYEEEIDRQRRLLDMVWRPERKLHRTQLPQQHVCKEEEVLSEQQLCDQEEPEPPQMKEEQEEPVSSQEGEQHVLKQETEAFMLTPTHEENEHSEPEPNSDQQLLSHYSHVAESKDQRGSEHVEPGSTRNEETKRKKRRHNNTSHSDNVDNSPTTKSHCNTHTEFVNKQLTAAAEQIFIFFEKTLVEYEEEIDRQRRLLDIIFKPDIKLHRTEIPQQHVCKDEPEQPPAADEEKQLVTENIIIEFNEDIDHQRILLDFVWKHERKLHRTQLPQRHVCQEEEVLSEQQLCDQERNSSLDQEEPEPPQMKEEQEEPVSSQTGELLVLKQEAETFMLTPTHEESEHSEPEPNSDQLLLSHYSHVAESKDQRGSEKHTGSNLKSHMRVHTGEKPYCCETCGKGFSTKSDMSVHVRTHTGEKPYSCETCGKCFKQRQLPQQHVCQEEEVLSEQQLCDQERNSSLDQEEPEPPQMKEEQEEPISSQEGEQLVLKQEAETFMLTPTHEESEHSEPEPNSDQQLLSHYSPVAESQDQRGSEHVEPVSTRNEETKTKRNKQCYNICNNCGKRFNQKTHLIEHLKIHTDEMPFTCESCGRAFRQSVDLKIHMRTHWGVKPVKHLWEKIYATDLTK</sequence>
<dbReference type="PANTHER" id="PTHR23235">
    <property type="entry name" value="KRUEPPEL-LIKE TRANSCRIPTION FACTOR"/>
    <property type="match status" value="1"/>
</dbReference>
<dbReference type="Proteomes" id="UP000438429">
    <property type="component" value="Unassembled WGS sequence"/>
</dbReference>
<evidence type="ECO:0000256" key="6">
    <source>
        <dbReference type="ARBA" id="ARBA00023015"/>
    </source>
</evidence>
<evidence type="ECO:0000256" key="7">
    <source>
        <dbReference type="ARBA" id="ARBA00023125"/>
    </source>
</evidence>
<feature type="region of interest" description="Disordered" evidence="11">
    <location>
        <begin position="328"/>
        <end position="363"/>
    </location>
</feature>
<dbReference type="PROSITE" id="PS50157">
    <property type="entry name" value="ZINC_FINGER_C2H2_2"/>
    <property type="match status" value="4"/>
</dbReference>
<dbReference type="GO" id="GO:0008270">
    <property type="term" value="F:zinc ion binding"/>
    <property type="evidence" value="ECO:0007669"/>
    <property type="project" value="UniProtKB-KW"/>
</dbReference>
<evidence type="ECO:0000256" key="4">
    <source>
        <dbReference type="ARBA" id="ARBA00022771"/>
    </source>
</evidence>
<dbReference type="GO" id="GO:0000981">
    <property type="term" value="F:DNA-binding transcription factor activity, RNA polymerase II-specific"/>
    <property type="evidence" value="ECO:0007669"/>
    <property type="project" value="TreeGrafter"/>
</dbReference>
<dbReference type="FunFam" id="3.30.160.60:FF:000902">
    <property type="entry name" value="Zinc finger protein 445"/>
    <property type="match status" value="1"/>
</dbReference>
<gene>
    <name evidence="13" type="ORF">F2P81_000311</name>
</gene>
<feature type="domain" description="C2H2-type" evidence="12">
    <location>
        <begin position="435"/>
        <end position="462"/>
    </location>
</feature>
<organism evidence="13 14">
    <name type="scientific">Scophthalmus maximus</name>
    <name type="common">Turbot</name>
    <name type="synonym">Psetta maxima</name>
    <dbReference type="NCBI Taxonomy" id="52904"/>
    <lineage>
        <taxon>Eukaryota</taxon>
        <taxon>Metazoa</taxon>
        <taxon>Chordata</taxon>
        <taxon>Craniata</taxon>
        <taxon>Vertebrata</taxon>
        <taxon>Euteleostomi</taxon>
        <taxon>Actinopterygii</taxon>
        <taxon>Neopterygii</taxon>
        <taxon>Teleostei</taxon>
        <taxon>Neoteleostei</taxon>
        <taxon>Acanthomorphata</taxon>
        <taxon>Carangaria</taxon>
        <taxon>Pleuronectiformes</taxon>
        <taxon>Pleuronectoidei</taxon>
        <taxon>Scophthalmidae</taxon>
        <taxon>Scophthalmus</taxon>
    </lineage>
</organism>
<accession>A0A6A4TQN4</accession>
<dbReference type="InterPro" id="IPR013087">
    <property type="entry name" value="Znf_C2H2_type"/>
</dbReference>
<evidence type="ECO:0000256" key="10">
    <source>
        <dbReference type="PROSITE-ProRule" id="PRU00042"/>
    </source>
</evidence>
<proteinExistence type="predicted"/>
<keyword evidence="7" id="KW-0238">DNA-binding</keyword>
<keyword evidence="6" id="KW-0805">Transcription regulation</keyword>
<feature type="compositionally biased region" description="Polar residues" evidence="11">
    <location>
        <begin position="193"/>
        <end position="202"/>
    </location>
</feature>
<dbReference type="InterPro" id="IPR036236">
    <property type="entry name" value="Znf_C2H2_sf"/>
</dbReference>
<keyword evidence="2" id="KW-0479">Metal-binding</keyword>
<dbReference type="SUPFAM" id="SSF57667">
    <property type="entry name" value="beta-beta-alpha zinc fingers"/>
    <property type="match status" value="2"/>
</dbReference>
<keyword evidence="5" id="KW-0862">Zinc</keyword>
<dbReference type="Pfam" id="PF00096">
    <property type="entry name" value="zf-C2H2"/>
    <property type="match status" value="2"/>
</dbReference>
<feature type="region of interest" description="Disordered" evidence="11">
    <location>
        <begin position="156"/>
        <end position="202"/>
    </location>
</feature>
<dbReference type="Pfam" id="PF13894">
    <property type="entry name" value="zf-C2H2_4"/>
    <property type="match status" value="1"/>
</dbReference>
<dbReference type="GO" id="GO:0000978">
    <property type="term" value="F:RNA polymerase II cis-regulatory region sequence-specific DNA binding"/>
    <property type="evidence" value="ECO:0007669"/>
    <property type="project" value="TreeGrafter"/>
</dbReference>
<feature type="region of interest" description="Disordered" evidence="11">
    <location>
        <begin position="84"/>
        <end position="116"/>
    </location>
</feature>
<evidence type="ECO:0000256" key="9">
    <source>
        <dbReference type="ARBA" id="ARBA00023242"/>
    </source>
</evidence>
<evidence type="ECO:0000259" key="12">
    <source>
        <dbReference type="PROSITE" id="PS50157"/>
    </source>
</evidence>
<dbReference type="AlphaFoldDB" id="A0A6A4TQN4"/>
<feature type="region of interest" description="Disordered" evidence="11">
    <location>
        <begin position="492"/>
        <end position="526"/>
    </location>
</feature>
<evidence type="ECO:0000256" key="1">
    <source>
        <dbReference type="ARBA" id="ARBA00004123"/>
    </source>
</evidence>
<feature type="compositionally biased region" description="Basic and acidic residues" evidence="11">
    <location>
        <begin position="571"/>
        <end position="591"/>
    </location>
</feature>
<dbReference type="Gene3D" id="3.30.160.60">
    <property type="entry name" value="Classic Zinc Finger"/>
    <property type="match status" value="5"/>
</dbReference>
<evidence type="ECO:0000256" key="11">
    <source>
        <dbReference type="SAM" id="MobiDB-lite"/>
    </source>
</evidence>
<keyword evidence="9" id="KW-0539">Nucleus</keyword>
<evidence type="ECO:0000256" key="2">
    <source>
        <dbReference type="ARBA" id="ARBA00022723"/>
    </source>
</evidence>
<dbReference type="FunFam" id="3.30.160.60:FF:001450">
    <property type="entry name" value="zinc finger protein 774"/>
    <property type="match status" value="1"/>
</dbReference>
<keyword evidence="4 10" id="KW-0863">Zinc-finger</keyword>
<evidence type="ECO:0000256" key="5">
    <source>
        <dbReference type="ARBA" id="ARBA00022833"/>
    </source>
</evidence>
<dbReference type="PROSITE" id="PS00028">
    <property type="entry name" value="ZINC_FINGER_C2H2_1"/>
    <property type="match status" value="3"/>
</dbReference>
<name>A0A6A4TQN4_SCOMX</name>
<feature type="compositionally biased region" description="Basic and acidic residues" evidence="11">
    <location>
        <begin position="156"/>
        <end position="178"/>
    </location>
</feature>
<evidence type="ECO:0000256" key="3">
    <source>
        <dbReference type="ARBA" id="ARBA00022737"/>
    </source>
</evidence>
<dbReference type="PANTHER" id="PTHR23235:SF120">
    <property type="entry name" value="KRUPPEL-LIKE FACTOR 15"/>
    <property type="match status" value="1"/>
</dbReference>
<comment type="subcellular location">
    <subcellularLocation>
        <location evidence="1">Nucleus</location>
    </subcellularLocation>
</comment>
<feature type="domain" description="C2H2-type" evidence="12">
    <location>
        <begin position="599"/>
        <end position="626"/>
    </location>
</feature>
<feature type="domain" description="C2H2-type" evidence="12">
    <location>
        <begin position="627"/>
        <end position="654"/>
    </location>
</feature>